<feature type="transmembrane region" description="Helical" evidence="6">
    <location>
        <begin position="32"/>
        <end position="51"/>
    </location>
</feature>
<dbReference type="EMBL" id="JACHIK010000004">
    <property type="protein sequence ID" value="MBB5042318.1"/>
    <property type="molecule type" value="Genomic_DNA"/>
</dbReference>
<comment type="caution">
    <text evidence="7">The sequence shown here is derived from an EMBL/GenBank/DDBJ whole genome shotgun (WGS) entry which is preliminary data.</text>
</comment>
<dbReference type="InterPro" id="IPR011743">
    <property type="entry name" value="Caa3_sub_IV"/>
</dbReference>
<keyword evidence="8" id="KW-1185">Reference proteome</keyword>
<keyword evidence="3 6" id="KW-0812">Transmembrane</keyword>
<gene>
    <name evidence="7" type="ORF">HNQ66_001714</name>
</gene>
<protein>
    <submittedName>
        <fullName evidence="7">Cytochrome c oxidase subunit 4</fullName>
    </submittedName>
</protein>
<organism evidence="7 8">
    <name type="scientific">Shinella fusca</name>
    <dbReference type="NCBI Taxonomy" id="544480"/>
    <lineage>
        <taxon>Bacteria</taxon>
        <taxon>Pseudomonadati</taxon>
        <taxon>Pseudomonadota</taxon>
        <taxon>Alphaproteobacteria</taxon>
        <taxon>Hyphomicrobiales</taxon>
        <taxon>Rhizobiaceae</taxon>
        <taxon>Shinella</taxon>
    </lineage>
</organism>
<evidence type="ECO:0000256" key="6">
    <source>
        <dbReference type="SAM" id="Phobius"/>
    </source>
</evidence>
<sequence length="89" mass="9522">MRTASPVVVWIVLLALLGLTLAASFVLSGMIGLTVALAVASVKSGLVFWRYMHLREASGLLRIAALGALFWVFVLLAFVTADYLTRGLA</sequence>
<accession>A0A7W8DU24</accession>
<dbReference type="AlphaFoldDB" id="A0A7W8DU24"/>
<dbReference type="InterPro" id="IPR005171">
    <property type="entry name" value="Cyt_c_oxidase_su4_prok"/>
</dbReference>
<dbReference type="Proteomes" id="UP000535406">
    <property type="component" value="Unassembled WGS sequence"/>
</dbReference>
<evidence type="ECO:0000256" key="4">
    <source>
        <dbReference type="ARBA" id="ARBA00022989"/>
    </source>
</evidence>
<evidence type="ECO:0000256" key="2">
    <source>
        <dbReference type="ARBA" id="ARBA00022475"/>
    </source>
</evidence>
<dbReference type="Pfam" id="PF03626">
    <property type="entry name" value="COX4_pro"/>
    <property type="match status" value="1"/>
</dbReference>
<evidence type="ECO:0000256" key="1">
    <source>
        <dbReference type="ARBA" id="ARBA00004651"/>
    </source>
</evidence>
<evidence type="ECO:0000256" key="3">
    <source>
        <dbReference type="ARBA" id="ARBA00022692"/>
    </source>
</evidence>
<evidence type="ECO:0000256" key="5">
    <source>
        <dbReference type="ARBA" id="ARBA00023136"/>
    </source>
</evidence>
<keyword evidence="5 6" id="KW-0472">Membrane</keyword>
<name>A0A7W8DU24_9HYPH</name>
<dbReference type="RefSeq" id="WP_184143026.1">
    <property type="nucleotide sequence ID" value="NZ_JACHIK010000004.1"/>
</dbReference>
<proteinExistence type="predicted"/>
<feature type="transmembrane region" description="Helical" evidence="6">
    <location>
        <begin position="63"/>
        <end position="84"/>
    </location>
</feature>
<evidence type="ECO:0000313" key="8">
    <source>
        <dbReference type="Proteomes" id="UP000535406"/>
    </source>
</evidence>
<dbReference type="NCBIfam" id="TIGR02229">
    <property type="entry name" value="caa3_sub_IV"/>
    <property type="match status" value="1"/>
</dbReference>
<keyword evidence="4 6" id="KW-1133">Transmembrane helix</keyword>
<keyword evidence="2" id="KW-1003">Cell membrane</keyword>
<dbReference type="GO" id="GO:0005886">
    <property type="term" value="C:plasma membrane"/>
    <property type="evidence" value="ECO:0007669"/>
    <property type="project" value="UniProtKB-SubCell"/>
</dbReference>
<evidence type="ECO:0000313" key="7">
    <source>
        <dbReference type="EMBL" id="MBB5042318.1"/>
    </source>
</evidence>
<comment type="subcellular location">
    <subcellularLocation>
        <location evidence="1">Cell membrane</location>
        <topology evidence="1">Multi-pass membrane protein</topology>
    </subcellularLocation>
</comment>
<reference evidence="7 8" key="1">
    <citation type="submission" date="2020-08" db="EMBL/GenBank/DDBJ databases">
        <title>Genomic Encyclopedia of Type Strains, Phase IV (KMG-IV): sequencing the most valuable type-strain genomes for metagenomic binning, comparative biology and taxonomic classification.</title>
        <authorList>
            <person name="Goeker M."/>
        </authorList>
    </citation>
    <scope>NUCLEOTIDE SEQUENCE [LARGE SCALE GENOMIC DNA]</scope>
    <source>
        <strain evidence="7 8">DSM 21319</strain>
    </source>
</reference>